<feature type="region of interest" description="Disordered" evidence="1">
    <location>
        <begin position="3326"/>
        <end position="3346"/>
    </location>
</feature>
<feature type="compositionally biased region" description="Low complexity" evidence="1">
    <location>
        <begin position="2159"/>
        <end position="2168"/>
    </location>
</feature>
<dbReference type="eggNOG" id="KOG0889">
    <property type="taxonomic scope" value="Eukaryota"/>
</dbReference>
<protein>
    <submittedName>
        <fullName evidence="2">Uncharacterized protein</fullName>
    </submittedName>
</protein>
<feature type="compositionally biased region" description="Pro residues" evidence="1">
    <location>
        <begin position="1279"/>
        <end position="1290"/>
    </location>
</feature>
<keyword evidence="3" id="KW-1185">Reference proteome</keyword>
<accession>D8LFI6</accession>
<organism evidence="2 3">
    <name type="scientific">Ectocarpus siliculosus</name>
    <name type="common">Brown alga</name>
    <name type="synonym">Conferva siliculosa</name>
    <dbReference type="NCBI Taxonomy" id="2880"/>
    <lineage>
        <taxon>Eukaryota</taxon>
        <taxon>Sar</taxon>
        <taxon>Stramenopiles</taxon>
        <taxon>Ochrophyta</taxon>
        <taxon>PX clade</taxon>
        <taxon>Phaeophyceae</taxon>
        <taxon>Ectocarpales</taxon>
        <taxon>Ectocarpaceae</taxon>
        <taxon>Ectocarpus</taxon>
    </lineage>
</organism>
<feature type="compositionally biased region" description="Gly residues" evidence="1">
    <location>
        <begin position="1486"/>
        <end position="1496"/>
    </location>
</feature>
<dbReference type="PANTHER" id="PTHR11139">
    <property type="entry name" value="ATAXIA TELANGIECTASIA MUTATED ATM -RELATED"/>
    <property type="match status" value="1"/>
</dbReference>
<dbReference type="InterPro" id="IPR016024">
    <property type="entry name" value="ARM-type_fold"/>
</dbReference>
<feature type="region of interest" description="Disordered" evidence="1">
    <location>
        <begin position="602"/>
        <end position="627"/>
    </location>
</feature>
<feature type="region of interest" description="Disordered" evidence="1">
    <location>
        <begin position="1994"/>
        <end position="2013"/>
    </location>
</feature>
<dbReference type="Proteomes" id="UP000002630">
    <property type="component" value="Unassembled WGS sequence"/>
</dbReference>
<sequence>MDFNLIREHLLGVDLNKGLQAAADLRERMEIVHTSEYPSFISSLLRCFVELLRDRLTPQMVDNKINKFRHVILEILHRLPNNEVLKPHVQELLLLVMKVVDTDNEDNAIQGLRVVFDLQKNYRPQLESEVPRFLQMVNNIYRQLGRSVHQIFGPEGIKTAQQVAEMTARKHAQQAAAPAPASADGTAAAAAAAEPPAIPLLRSKDSFKVLTECPLIVMLLFQLYPKYIKANIPDLIPLMIDALRLAPTLQRGSDGVLPVKTLSFLTYLLRGFTPLMQPYEKQISSSVINLLRSCPSDAVATRKELLVATRHILATEFRKGFYSEVDRMLDEDLLVGPGRQARDTLRPLAYSTLADLVHHVKDRIDLDQVSRVIQVFSKNIHDPSLPIPIQTTSVRLLLNLVDYIFHNDDPDLQRGKKLLQRVLKALVYKFGTLRHYMPLVEGAERARIRHAKDIEAGAGPKLATENLPAATATAAAAARGTGGGGPEAMEVDVESTGGGGGAGAGEEQVNVEDDVDIETPAATAARPPVHGGAEVANSAAAALRIARESSSSREEGSPRKFALGGPPEVNDTIQEVKILAKTMIQGLKTVIWCCSNYRQPKAGQDNSSSGAGGNASSSSSSSSNQGTIIRRPMSWEERNHTAKFFKWALPCLRVFTKSGGAVSPTESKDALDAFAGAFTVLGPYDLRTAVGRHISILFDSTLEDPSLLTIPQHLLANEAASCTFADVLLSFLVHQMDDLAGYEERRPVPSRRTRQTSGAEPRKKRTPQEVWRARQAAMEGAASGDNKAAGDSGESSGGGGGGGVTTVTAARPRSEKDPEGKNDGDKDKDLEKRARMKAQVLLRLFKVVFGSVTLFPKNERMLRPHLQTIVLSCLRYTTRVKDPTNYYFLLRALFRSISGGKFESSYKEIYPLLPLLLTELSKLHHRAEEVSIKNILVELCLTVPARLASLLPHLPLMMRLMVHALRCRGDLDGLALRTLEFWVDNLNPDYLYRIMSHDPKVLADVMTALCANLRPAPFHYGTIALRLLGKLGGRNRRFLSEPMLLPPSTGTSWHTRDCFKLEMEWSFSPDDNLGPPGDSRRRFTLPMDLIFGKVCALLNKLSGKVQVAPAAKNAASKNASSAGAQKKSAGTAAAAAAAVAASGEGVDGSEQRKSVIRDTLQESLSRHKRLAFRLVLSCMAPVLAGGASLPAITEEEIVAAEKKCRMEEGGADMLGRPPESFREAVLPEHLRYKAQFEYKARMMSKGIAALLVSASDPDLKETASPVLHGIILDCIRLTTPPPPPPPPPQAAEPTPRRRLPQGFSDLDIGPYSEPAAAAAAAADAPAAVAPGVGAADMAAMQDPKADLVFSPLEAVSEHLRGRRVTSPCEITDAIVDGLSDVRKDVQGVALGLIEFIVEHSGVKDPPAVEGGDASSSSPGRPSWQGRVLVHSLFESLCQGCFEKQWRRKISACRGIRKACAVMNWQTARVFEFKLMQVGAAAAASGAPGGGSSGGGATAMEVDTPSPDSSGNQGKRSSGPPEVVIASPVVHLLATELSNYRHTVRSTAKRAIELMAAAKGCSTTDILAPCRGAVEGHIFSKQLRAVQASQQVGMLEALTYGLMLKPQLLTVTSKVMQILGEVLAMTETDDLDPGRNAIPALYNSLPGSRSTHTGFPSKTGVRDMQSPSELPHVVQLRVSAIRLMHIVMVTKPEAFMETDVLKDARTRCISLFFKSLTSRADQVVDAAQAALVQVIFTNRQFKDKSGMPKDLLQSCLRPVLKNLTHIQKLSLPLLQGLSRLLYLLSNWFNVTLGDKLFGYLRQWTEPQKLQTLPDPKGWKPGEEPDVAAAIMGLFHLLPHSPKFLDQLVKLTLQLETVLHRYDNYSRPSNPFLVPLTKYLDRYAKETMEYFLDREKLGKAPTAGLLVQVLAEDLAKPLREKMGSAQYTDVLLATCFQETVDATKAATGRHFVTILDSARRSSETAEGRLVKMVQEHNAQVLALDDLKKRRDAAIEVSRRAQAPNPAEGEGATGAAAPNAAAAAAAAAQAEQRVQTTSAKLASLTRTLGMVKEVVRQTKLTIAAQQKRIAAQQATGVQQAPGGGFRLGGDETVLIPAPGAYPTSLSRESAECLHQGLRVVYVLAQYMPKYLEKQTRVVATLREVWRAHACRRRDLGMTAKSQQQQQQQQQQRTTNSSASREENEGKLIIKCMMECYRAHPGQVAMLLDMATVFLYPTPVDFTFLKDFYRFEVPALAGISEKRALFRVFLETLRDPNLTGEHKVKCLSLVVIPVLTTTLEDPHTNNAEVVTDSLVSRLVHEGFGGEGNQKYPEGLRVELLKLGALLIEFMHKELLDHRKELIKFAWNNIKVEDSGKHWAYVNVCRFICAYDTPPKIILQVYVQLLRCIQPEVKELVHAALDILVPALPFRLTTGEFMKAIKWTKKIMYEEGHALPQLIHMWHMIVRHPALFYSCRSHFVGQMVNSLSRLGLPPNCPRENRQLAVSLADLMIKWEAHGRELTRLRRAATAAAAAAAPPPEKDPAASKGTKRSLETGAEGTATAAAGTLTTAAAATAVPAAAVAGQQEQGREKVETVVNFVVRVALFAMANLKDSGIAHLSRRCLGLLEKALELWPDTPIKYTYFEKLVHVMVDIDPQTASQPQLQATMKALPGVLEASLDILIISLGTEESTAATNTSGDATASPATADTTSATKTPARVPNNFVLQNVAKFQRLLGPSLRADTPGIRQRLLRLIRRLAALYGPGEAPREFQEAKFWDNFQGSVERRLKAALGEKPPPPATHPTAWYGSAAASVSATASVAAAAANGGAGVAGEYNRSKALSSVKIVESVSAAYPAFADFHAASLMDLVRMLSRQHFLQAGVVASTLAARYGGNAAAVALPPGLVGSDPMSPSSRLLPTASMAVLNTAVTVEFVVDDAPLTEHVEALVICLKLLRGITDRAQIPDNKKVFQSLSAACLSILDKSDNVALLTTVMGFVKDWLLKEPSQPKSPFLSDQERKMFVQRLVRLDRLSEVHVQSVFKLQLEVIDALVNVPEGSTMPKWVQAEAPRLFMAGLMAADPALRRRFSQRLVKEAGTAAAAAAAVAAAKAAAGQAGGATPATPVGDAVTAGSSGASPSAVIMHALRLDWEPLQLRFWPAAVADALLGLVNGGRALSLEDDECMRPFVGAATGGVVGSVGGAGEVVDPLRGLLHADVTIADDVWTRTLTLAWATFSDRRRAEFAGVAGSLLAKPWHTKAMNLPPLMQGSHSVNVIQSLLGAILALRPLPPLPVDLLGALAVGFNAWHTVIPAMEHQVMNASVEGETPVDTHPGVPVQAPWGGRRLQRAPETFRGVPRNQGGIGGASGGGTLFV</sequence>
<name>D8LFI6_ECTSI</name>
<evidence type="ECO:0000256" key="1">
    <source>
        <dbReference type="SAM" id="MobiDB-lite"/>
    </source>
</evidence>
<dbReference type="SUPFAM" id="SSF48371">
    <property type="entry name" value="ARM repeat"/>
    <property type="match status" value="2"/>
</dbReference>
<dbReference type="EMBL" id="FN649760">
    <property type="protein sequence ID" value="CBN79906.1"/>
    <property type="molecule type" value="Genomic_DNA"/>
</dbReference>
<dbReference type="Pfam" id="PF20175">
    <property type="entry name" value="Tra1_central"/>
    <property type="match status" value="2"/>
</dbReference>
<dbReference type="GO" id="GO:0000124">
    <property type="term" value="C:SAGA complex"/>
    <property type="evidence" value="ECO:0007669"/>
    <property type="project" value="TreeGrafter"/>
</dbReference>
<feature type="compositionally biased region" description="Low complexity" evidence="1">
    <location>
        <begin position="2675"/>
        <end position="2691"/>
    </location>
</feature>
<dbReference type="PANTHER" id="PTHR11139:SF1">
    <property type="entry name" value="TRANSFORMATION_TRANSCRIPTION DOMAIN-ASSOCIATED PROTEIN"/>
    <property type="match status" value="1"/>
</dbReference>
<feature type="region of interest" description="Disordered" evidence="1">
    <location>
        <begin position="2504"/>
        <end position="2532"/>
    </location>
</feature>
<dbReference type="InterPro" id="IPR046805">
    <property type="entry name" value="Tra1_ring"/>
</dbReference>
<feature type="compositionally biased region" description="Gly residues" evidence="1">
    <location>
        <begin position="795"/>
        <end position="804"/>
    </location>
</feature>
<feature type="compositionally biased region" description="Basic and acidic residues" evidence="1">
    <location>
        <begin position="545"/>
        <end position="558"/>
    </location>
</feature>
<dbReference type="GO" id="GO:0005634">
    <property type="term" value="C:nucleus"/>
    <property type="evidence" value="ECO:0007669"/>
    <property type="project" value="TreeGrafter"/>
</dbReference>
<dbReference type="GO" id="GO:0035267">
    <property type="term" value="C:NuA4 histone acetyltransferase complex"/>
    <property type="evidence" value="ECO:0007669"/>
    <property type="project" value="TreeGrafter"/>
</dbReference>
<feature type="compositionally biased region" description="Gly residues" evidence="1">
    <location>
        <begin position="3333"/>
        <end position="3346"/>
    </location>
</feature>
<dbReference type="GO" id="GO:0006355">
    <property type="term" value="P:regulation of DNA-templated transcription"/>
    <property type="evidence" value="ECO:0007669"/>
    <property type="project" value="TreeGrafter"/>
</dbReference>
<feature type="compositionally biased region" description="Basic and acidic residues" evidence="1">
    <location>
        <begin position="812"/>
        <end position="831"/>
    </location>
</feature>
<dbReference type="GO" id="GO:0006281">
    <property type="term" value="P:DNA repair"/>
    <property type="evidence" value="ECO:0007669"/>
    <property type="project" value="TreeGrafter"/>
</dbReference>
<feature type="region of interest" description="Disordered" evidence="1">
    <location>
        <begin position="2153"/>
        <end position="2179"/>
    </location>
</feature>
<feature type="region of interest" description="Disordered" evidence="1">
    <location>
        <begin position="743"/>
        <end position="831"/>
    </location>
</feature>
<dbReference type="STRING" id="2880.D8LFI6"/>
<dbReference type="InterPro" id="IPR046807">
    <property type="entry name" value="Tra1_central"/>
</dbReference>
<feature type="compositionally biased region" description="Polar residues" evidence="1">
    <location>
        <begin position="1505"/>
        <end position="1515"/>
    </location>
</feature>
<feature type="region of interest" description="Disordered" evidence="1">
    <location>
        <begin position="1276"/>
        <end position="1305"/>
    </location>
</feature>
<dbReference type="Pfam" id="PF20206">
    <property type="entry name" value="Tra1_ring"/>
    <property type="match status" value="2"/>
</dbReference>
<evidence type="ECO:0000313" key="3">
    <source>
        <dbReference type="Proteomes" id="UP000002630"/>
    </source>
</evidence>
<feature type="compositionally biased region" description="Low complexity" evidence="1">
    <location>
        <begin position="2000"/>
        <end position="2013"/>
    </location>
</feature>
<feature type="region of interest" description="Disordered" evidence="1">
    <location>
        <begin position="544"/>
        <end position="568"/>
    </location>
</feature>
<proteinExistence type="predicted"/>
<reference evidence="2 3" key="1">
    <citation type="journal article" date="2010" name="Nature">
        <title>The Ectocarpus genome and the independent evolution of multicellularity in brown algae.</title>
        <authorList>
            <person name="Cock J.M."/>
            <person name="Sterck L."/>
            <person name="Rouze P."/>
            <person name="Scornet D."/>
            <person name="Allen A.E."/>
            <person name="Amoutzias G."/>
            <person name="Anthouard V."/>
            <person name="Artiguenave F."/>
            <person name="Aury J.M."/>
            <person name="Badger J.H."/>
            <person name="Beszteri B."/>
            <person name="Billiau K."/>
            <person name="Bonnet E."/>
            <person name="Bothwell J.H."/>
            <person name="Bowler C."/>
            <person name="Boyen C."/>
            <person name="Brownlee C."/>
            <person name="Carrano C.J."/>
            <person name="Charrier B."/>
            <person name="Cho G.Y."/>
            <person name="Coelho S.M."/>
            <person name="Collen J."/>
            <person name="Corre E."/>
            <person name="Da Silva C."/>
            <person name="Delage L."/>
            <person name="Delaroque N."/>
            <person name="Dittami S.M."/>
            <person name="Doulbeau S."/>
            <person name="Elias M."/>
            <person name="Farnham G."/>
            <person name="Gachon C.M."/>
            <person name="Gschloessl B."/>
            <person name="Heesch S."/>
            <person name="Jabbari K."/>
            <person name="Jubin C."/>
            <person name="Kawai H."/>
            <person name="Kimura K."/>
            <person name="Kloareg B."/>
            <person name="Kupper F.C."/>
            <person name="Lang D."/>
            <person name="Le Bail A."/>
            <person name="Leblanc C."/>
            <person name="Lerouge P."/>
            <person name="Lohr M."/>
            <person name="Lopez P.J."/>
            <person name="Martens C."/>
            <person name="Maumus F."/>
            <person name="Michel G."/>
            <person name="Miranda-Saavedra D."/>
            <person name="Morales J."/>
            <person name="Moreau H."/>
            <person name="Motomura T."/>
            <person name="Nagasato C."/>
            <person name="Napoli C.A."/>
            <person name="Nelson D.R."/>
            <person name="Nyvall-Collen P."/>
            <person name="Peters A.F."/>
            <person name="Pommier C."/>
            <person name="Potin P."/>
            <person name="Poulain J."/>
            <person name="Quesneville H."/>
            <person name="Read B."/>
            <person name="Rensing S.A."/>
            <person name="Ritter A."/>
            <person name="Rousvoal S."/>
            <person name="Samanta M."/>
            <person name="Samson G."/>
            <person name="Schroeder D.C."/>
            <person name="Segurens B."/>
            <person name="Strittmatter M."/>
            <person name="Tonon T."/>
            <person name="Tregear J.W."/>
            <person name="Valentin K."/>
            <person name="von Dassow P."/>
            <person name="Yamagishi T."/>
            <person name="Van de Peer Y."/>
            <person name="Wincker P."/>
        </authorList>
    </citation>
    <scope>NUCLEOTIDE SEQUENCE [LARGE SCALE GENOMIC DNA]</scope>
    <source>
        <strain evidence="3">Ec32 / CCAP1310/4</strain>
    </source>
</reference>
<feature type="compositionally biased region" description="Low complexity" evidence="1">
    <location>
        <begin position="606"/>
        <end position="624"/>
    </location>
</feature>
<feature type="region of interest" description="Disordered" evidence="1">
    <location>
        <begin position="2668"/>
        <end position="2691"/>
    </location>
</feature>
<dbReference type="InParanoid" id="D8LFI6"/>
<feature type="region of interest" description="Disordered" evidence="1">
    <location>
        <begin position="1483"/>
        <end position="1519"/>
    </location>
</feature>
<dbReference type="InterPro" id="IPR050517">
    <property type="entry name" value="DDR_Repair_Kinase"/>
</dbReference>
<evidence type="ECO:0000313" key="2">
    <source>
        <dbReference type="EMBL" id="CBN79906.1"/>
    </source>
</evidence>
<gene>
    <name evidence="2" type="ORF">Esi_0015_0069</name>
</gene>
<dbReference type="OrthoDB" id="5570127at2759"/>